<sequence>MYSTTALLALAAAIAQAPALVAADDNATSVSTLTFKNAFVSSGIVPEVIPALDPAVSFYASYRAEDGHSELLVPGSSLSLAEARQFPIEFSVESLNNATNITANTRYLIYLLDADAPSRSSPTARNLRHYLAGNYTLLGQNSSVLATAQRLAIPDANRRPFTTFTAPDPQPNTGVHRYIYALYTQPARWNTQGFEGSGMEAQVQNWNLSRWRTQLGLGPAIGATFFTIDTNANGGNGTSSSSTPGGSGAVGLSAYSLYVSGLGTVAALFAMMLV</sequence>
<comment type="caution">
    <text evidence="2">The sequence shown here is derived from an EMBL/GenBank/DDBJ whole genome shotgun (WGS) entry which is preliminary data.</text>
</comment>
<evidence type="ECO:0000313" key="2">
    <source>
        <dbReference type="EMBL" id="KAK4184947.1"/>
    </source>
</evidence>
<feature type="signal peptide" evidence="1">
    <location>
        <begin position="1"/>
        <end position="23"/>
    </location>
</feature>
<feature type="chain" id="PRO_5042949414" evidence="1">
    <location>
        <begin position="24"/>
        <end position="274"/>
    </location>
</feature>
<dbReference type="CDD" id="cd00866">
    <property type="entry name" value="PEBP_euk"/>
    <property type="match status" value="1"/>
</dbReference>
<evidence type="ECO:0000313" key="3">
    <source>
        <dbReference type="Proteomes" id="UP001302126"/>
    </source>
</evidence>
<reference evidence="2" key="1">
    <citation type="journal article" date="2023" name="Mol. Phylogenet. Evol.">
        <title>Genome-scale phylogeny and comparative genomics of the fungal order Sordariales.</title>
        <authorList>
            <person name="Hensen N."/>
            <person name="Bonometti L."/>
            <person name="Westerberg I."/>
            <person name="Brannstrom I.O."/>
            <person name="Guillou S."/>
            <person name="Cros-Aarteil S."/>
            <person name="Calhoun S."/>
            <person name="Haridas S."/>
            <person name="Kuo A."/>
            <person name="Mondo S."/>
            <person name="Pangilinan J."/>
            <person name="Riley R."/>
            <person name="LaButti K."/>
            <person name="Andreopoulos B."/>
            <person name="Lipzen A."/>
            <person name="Chen C."/>
            <person name="Yan M."/>
            <person name="Daum C."/>
            <person name="Ng V."/>
            <person name="Clum A."/>
            <person name="Steindorff A."/>
            <person name="Ohm R.A."/>
            <person name="Martin F."/>
            <person name="Silar P."/>
            <person name="Natvig D.O."/>
            <person name="Lalanne C."/>
            <person name="Gautier V."/>
            <person name="Ament-Velasquez S.L."/>
            <person name="Kruys A."/>
            <person name="Hutchinson M.I."/>
            <person name="Powell A.J."/>
            <person name="Barry K."/>
            <person name="Miller A.N."/>
            <person name="Grigoriev I.V."/>
            <person name="Debuchy R."/>
            <person name="Gladieux P."/>
            <person name="Hiltunen Thoren M."/>
            <person name="Johannesson H."/>
        </authorList>
    </citation>
    <scope>NUCLEOTIDE SEQUENCE</scope>
    <source>
        <strain evidence="2">PSN309</strain>
    </source>
</reference>
<evidence type="ECO:0000256" key="1">
    <source>
        <dbReference type="SAM" id="SignalP"/>
    </source>
</evidence>
<keyword evidence="3" id="KW-1185">Reference proteome</keyword>
<dbReference type="SUPFAM" id="SSF49777">
    <property type="entry name" value="PEBP-like"/>
    <property type="match status" value="1"/>
</dbReference>
<dbReference type="AlphaFoldDB" id="A0AAN6WRC2"/>
<gene>
    <name evidence="2" type="ORF">QBC35DRAFT_33676</name>
</gene>
<dbReference type="EMBL" id="MU864468">
    <property type="protein sequence ID" value="KAK4184947.1"/>
    <property type="molecule type" value="Genomic_DNA"/>
</dbReference>
<accession>A0AAN6WRC2</accession>
<dbReference type="Pfam" id="PF01161">
    <property type="entry name" value="PBP"/>
    <property type="match status" value="1"/>
</dbReference>
<proteinExistence type="predicted"/>
<reference evidence="2" key="2">
    <citation type="submission" date="2023-05" db="EMBL/GenBank/DDBJ databases">
        <authorList>
            <consortium name="Lawrence Berkeley National Laboratory"/>
            <person name="Steindorff A."/>
            <person name="Hensen N."/>
            <person name="Bonometti L."/>
            <person name="Westerberg I."/>
            <person name="Brannstrom I.O."/>
            <person name="Guillou S."/>
            <person name="Cros-Aarteil S."/>
            <person name="Calhoun S."/>
            <person name="Haridas S."/>
            <person name="Kuo A."/>
            <person name="Mondo S."/>
            <person name="Pangilinan J."/>
            <person name="Riley R."/>
            <person name="Labutti K."/>
            <person name="Andreopoulos B."/>
            <person name="Lipzen A."/>
            <person name="Chen C."/>
            <person name="Yanf M."/>
            <person name="Daum C."/>
            <person name="Ng V."/>
            <person name="Clum A."/>
            <person name="Ohm R."/>
            <person name="Martin F."/>
            <person name="Silar P."/>
            <person name="Natvig D."/>
            <person name="Lalanne C."/>
            <person name="Gautier V."/>
            <person name="Ament-Velasquez S.L."/>
            <person name="Kruys A."/>
            <person name="Hutchinson M.I."/>
            <person name="Powell A.J."/>
            <person name="Barry K."/>
            <person name="Miller A.N."/>
            <person name="Grigoriev I.V."/>
            <person name="Debuchy R."/>
            <person name="Gladieux P."/>
            <person name="Thoren M.H."/>
            <person name="Johannesson H."/>
        </authorList>
    </citation>
    <scope>NUCLEOTIDE SEQUENCE</scope>
    <source>
        <strain evidence="2">PSN309</strain>
    </source>
</reference>
<protein>
    <submittedName>
        <fullName evidence="2">Phosphatidylethanolamine-binding protein</fullName>
    </submittedName>
</protein>
<dbReference type="Proteomes" id="UP001302126">
    <property type="component" value="Unassembled WGS sequence"/>
</dbReference>
<dbReference type="InterPro" id="IPR035810">
    <property type="entry name" value="PEBP_euk"/>
</dbReference>
<dbReference type="Gene3D" id="3.90.280.10">
    <property type="entry name" value="PEBP-like"/>
    <property type="match status" value="1"/>
</dbReference>
<dbReference type="InterPro" id="IPR008914">
    <property type="entry name" value="PEBP"/>
</dbReference>
<name>A0AAN6WRC2_9PEZI</name>
<organism evidence="2 3">
    <name type="scientific">Podospora australis</name>
    <dbReference type="NCBI Taxonomy" id="1536484"/>
    <lineage>
        <taxon>Eukaryota</taxon>
        <taxon>Fungi</taxon>
        <taxon>Dikarya</taxon>
        <taxon>Ascomycota</taxon>
        <taxon>Pezizomycotina</taxon>
        <taxon>Sordariomycetes</taxon>
        <taxon>Sordariomycetidae</taxon>
        <taxon>Sordariales</taxon>
        <taxon>Podosporaceae</taxon>
        <taxon>Podospora</taxon>
    </lineage>
</organism>
<dbReference type="PANTHER" id="PTHR11362:SF82">
    <property type="entry name" value="PHOSPHATIDYLETHANOLAMINE-BINDING PROTEIN 4"/>
    <property type="match status" value="1"/>
</dbReference>
<dbReference type="InterPro" id="IPR036610">
    <property type="entry name" value="PEBP-like_sf"/>
</dbReference>
<keyword evidence="1" id="KW-0732">Signal</keyword>
<dbReference type="PANTHER" id="PTHR11362">
    <property type="entry name" value="PHOSPHATIDYLETHANOLAMINE-BINDING PROTEIN"/>
    <property type="match status" value="1"/>
</dbReference>